<keyword evidence="2" id="KW-0614">Plasmid</keyword>
<evidence type="ECO:0000313" key="3">
    <source>
        <dbReference type="Proteomes" id="UP000006362"/>
    </source>
</evidence>
<dbReference type="Pfam" id="PF00563">
    <property type="entry name" value="EAL"/>
    <property type="match status" value="1"/>
</dbReference>
<protein>
    <submittedName>
        <fullName evidence="2">EAL domain protein</fullName>
    </submittedName>
</protein>
<proteinExistence type="predicted"/>
<dbReference type="InterPro" id="IPR035919">
    <property type="entry name" value="EAL_sf"/>
</dbReference>
<dbReference type="KEGG" id="tam:Theam_1746"/>
<dbReference type="SUPFAM" id="SSF141868">
    <property type="entry name" value="EAL domain-like"/>
    <property type="match status" value="1"/>
</dbReference>
<organism evidence="2 3">
    <name type="scientific">Thermovibrio ammonificans (strain DSM 15698 / JCM 12110 / HB-1)</name>
    <dbReference type="NCBI Taxonomy" id="648996"/>
    <lineage>
        <taxon>Bacteria</taxon>
        <taxon>Pseudomonadati</taxon>
        <taxon>Aquificota</taxon>
        <taxon>Aquificia</taxon>
        <taxon>Desulfurobacteriales</taxon>
        <taxon>Desulfurobacteriaceae</taxon>
        <taxon>Thermovibrio</taxon>
    </lineage>
</organism>
<dbReference type="Proteomes" id="UP000006362">
    <property type="component" value="Plasmid pTHEAM01"/>
</dbReference>
<keyword evidence="3" id="KW-1185">Reference proteome</keyword>
<evidence type="ECO:0000313" key="2">
    <source>
        <dbReference type="EMBL" id="ADU97702.1"/>
    </source>
</evidence>
<dbReference type="PROSITE" id="PS50883">
    <property type="entry name" value="EAL"/>
    <property type="match status" value="1"/>
</dbReference>
<dbReference type="EMBL" id="CP002445">
    <property type="protein sequence ID" value="ADU97702.1"/>
    <property type="molecule type" value="Genomic_DNA"/>
</dbReference>
<name>E8T6Y1_THEA1</name>
<gene>
    <name evidence="2" type="ordered locus">Theam_1746</name>
</gene>
<dbReference type="RefSeq" id="WP_013524906.1">
    <property type="nucleotide sequence ID" value="NC_014917.1"/>
</dbReference>
<dbReference type="SMART" id="SM00052">
    <property type="entry name" value="EAL"/>
    <property type="match status" value="1"/>
</dbReference>
<dbReference type="InterPro" id="IPR001633">
    <property type="entry name" value="EAL_dom"/>
</dbReference>
<sequence length="192" mass="21887">MRPKFFFQKIYRPDGSLLGVELFVRDFTVSPFTDLFIFHCALEEVSVRDIPVPVHINLFASSVRFVRWDEIAEVFGNRIVVELVEKDVQLHLTAMDSLVHSGITYALDDFGNGSANYSVLRELHFPVVKVDVEFTPERVIQELKETFGVPCVVAEKTTSCPYADALQSFKLHRPEPIENLEESLALEIQKKA</sequence>
<dbReference type="eggNOG" id="COG2200">
    <property type="taxonomic scope" value="Bacteria"/>
</dbReference>
<accession>E8T6Y1</accession>
<dbReference type="OrthoDB" id="6473901at2"/>
<dbReference type="HOGENOM" id="CLU_1414560_0_0_0"/>
<geneLocation type="plasmid" evidence="2 3">
    <name>pTHEAM01</name>
</geneLocation>
<dbReference type="AlphaFoldDB" id="E8T6Y1"/>
<evidence type="ECO:0000259" key="1">
    <source>
        <dbReference type="PROSITE" id="PS50883"/>
    </source>
</evidence>
<feature type="domain" description="EAL" evidence="1">
    <location>
        <begin position="1"/>
        <end position="192"/>
    </location>
</feature>
<dbReference type="Gene3D" id="3.20.20.450">
    <property type="entry name" value="EAL domain"/>
    <property type="match status" value="1"/>
</dbReference>
<reference evidence="2" key="1">
    <citation type="submission" date="2011-01" db="EMBL/GenBank/DDBJ databases">
        <title>Complete sequence of plasmid of Thermovibrio ammonificans HB-1.</title>
        <authorList>
            <consortium name="US DOE Joint Genome Institute"/>
            <person name="Lucas S."/>
            <person name="Copeland A."/>
            <person name="Lapidus A."/>
            <person name="Cheng J.-F."/>
            <person name="Goodwin L."/>
            <person name="Pitluck S."/>
            <person name="Davenport K."/>
            <person name="Detter J.C."/>
            <person name="Han C."/>
            <person name="Tapia R."/>
            <person name="Land M."/>
            <person name="Hauser L."/>
            <person name="Kyrpides N."/>
            <person name="Ivanova N."/>
            <person name="Ovchinnikova G."/>
            <person name="Vetriani C."/>
            <person name="Woyke T."/>
        </authorList>
    </citation>
    <scope>NUCLEOTIDE SEQUENCE [LARGE SCALE GENOMIC DNA]</scope>
    <source>
        <strain evidence="2">HB-1</strain>
        <plasmid evidence="2">pTHEAM01</plasmid>
    </source>
</reference>